<dbReference type="PANTHER" id="PTHR43646:SF2">
    <property type="entry name" value="GLYCOSYLTRANSFERASE 2-LIKE DOMAIN-CONTAINING PROTEIN"/>
    <property type="match status" value="1"/>
</dbReference>
<dbReference type="RefSeq" id="WP_344894031.1">
    <property type="nucleotide sequence ID" value="NZ_BAAAZP010000213.1"/>
</dbReference>
<evidence type="ECO:0000256" key="10">
    <source>
        <dbReference type="SAM" id="MobiDB-lite"/>
    </source>
</evidence>
<dbReference type="EMBL" id="BAAAZP010000213">
    <property type="protein sequence ID" value="GAA3711736.1"/>
    <property type="molecule type" value="Genomic_DNA"/>
</dbReference>
<dbReference type="Gene3D" id="3.90.550.10">
    <property type="entry name" value="Spore Coat Polysaccharide Biosynthesis Protein SpsA, Chain A"/>
    <property type="match status" value="1"/>
</dbReference>
<evidence type="ECO:0000256" key="3">
    <source>
        <dbReference type="ARBA" id="ARBA00022676"/>
    </source>
</evidence>
<evidence type="ECO:0000313" key="12">
    <source>
        <dbReference type="EMBL" id="GAA3711736.1"/>
    </source>
</evidence>
<dbReference type="CDD" id="cd00761">
    <property type="entry name" value="Glyco_tranf_GTA_type"/>
    <property type="match status" value="1"/>
</dbReference>
<comment type="similarity">
    <text evidence="8">Belongs to the glycosyltransferase 2 family. CrtQ subfamily.</text>
</comment>
<comment type="subcellular location">
    <subcellularLocation>
        <location evidence="1">Cell membrane</location>
    </subcellularLocation>
</comment>
<protein>
    <recommendedName>
        <fullName evidence="9">4,4'-diaponeurosporenoate glycosyltransferase</fullName>
    </recommendedName>
</protein>
<dbReference type="InterPro" id="IPR001173">
    <property type="entry name" value="Glyco_trans_2-like"/>
</dbReference>
<evidence type="ECO:0000256" key="1">
    <source>
        <dbReference type="ARBA" id="ARBA00004236"/>
    </source>
</evidence>
<proteinExistence type="inferred from homology"/>
<evidence type="ECO:0000256" key="6">
    <source>
        <dbReference type="ARBA" id="ARBA00037281"/>
    </source>
</evidence>
<evidence type="ECO:0000256" key="9">
    <source>
        <dbReference type="ARBA" id="ARBA00040345"/>
    </source>
</evidence>
<dbReference type="InterPro" id="IPR029044">
    <property type="entry name" value="Nucleotide-diphossugar_trans"/>
</dbReference>
<dbReference type="PANTHER" id="PTHR43646">
    <property type="entry name" value="GLYCOSYLTRANSFERASE"/>
    <property type="match status" value="1"/>
</dbReference>
<gene>
    <name evidence="12" type="ORF">GCM10022224_091590</name>
</gene>
<keyword evidence="5" id="KW-0472">Membrane</keyword>
<evidence type="ECO:0000313" key="13">
    <source>
        <dbReference type="Proteomes" id="UP001500902"/>
    </source>
</evidence>
<name>A0ABP7DYA7_9ACTN</name>
<dbReference type="SUPFAM" id="SSF53448">
    <property type="entry name" value="Nucleotide-diphospho-sugar transferases"/>
    <property type="match status" value="1"/>
</dbReference>
<sequence>MTGIPRIRRNDFGVLAPPELGAWEPTRTVTVVIPAYNRQETLDLTLAALSAQTYPEHLLDVIVVDDGSSTPLHLPEIVPSRTKLVSSPPGGWGRAWAVQAGLDAATGEVVFVLDADMVPHRHHVEAQLRWHHLAPYVVVLGWIDFTAADSTAADSTAAASTVADSTAPGSTAPDPMGRGAALPTPEQVRRALETGTEAELFPLSPQRHDWAEKIIQDHDGLRTAPNSLATRIHVGATVSYPAALLRSIGGMDTSLVLAEDTELGYRLTQAGVVYVPDPESRAWHVGLPTAMRDFQALKRYNDPYVADRVPYRRYLRTDAGRQWLVPYVEATVPEGSYEDVRASVDSLLAGSLPDVRVTVTGPWDSLTAERRSPLADPYLDLRLLDAAFAHDARVHLPRAGDAALPGTAPFRLSLPPGWVVAKDAVQRLVEYMEEHDLGTLCVALEETRAGVTVARLDRTAALSRAALVATPGGDLADHELDDLVDALFGLEWVDGESWGLRRRPAFYPPRKPPPSDLDLLTAAYEKELALYRKRTTSLRAELGQLRKAAGKSGRDAARWHEKAEAWRREAVRLAREQAGNRDRTVLKRAVRRVRGLAFPGDE</sequence>
<comment type="caution">
    <text evidence="12">The sequence shown here is derived from an EMBL/GenBank/DDBJ whole genome shotgun (WGS) entry which is preliminary data.</text>
</comment>
<evidence type="ECO:0000256" key="7">
    <source>
        <dbReference type="ARBA" id="ARBA00037904"/>
    </source>
</evidence>
<evidence type="ECO:0000256" key="2">
    <source>
        <dbReference type="ARBA" id="ARBA00022475"/>
    </source>
</evidence>
<feature type="region of interest" description="Disordered" evidence="10">
    <location>
        <begin position="159"/>
        <end position="184"/>
    </location>
</feature>
<dbReference type="Proteomes" id="UP001500902">
    <property type="component" value="Unassembled WGS sequence"/>
</dbReference>
<keyword evidence="13" id="KW-1185">Reference proteome</keyword>
<comment type="pathway">
    <text evidence="7">Carotenoid biosynthesis; staphyloxanthin biosynthesis; staphyloxanthin from farnesyl diphosphate: step 4/5.</text>
</comment>
<organism evidence="12 13">
    <name type="scientific">Nonomuraea antimicrobica</name>
    <dbReference type="NCBI Taxonomy" id="561173"/>
    <lineage>
        <taxon>Bacteria</taxon>
        <taxon>Bacillati</taxon>
        <taxon>Actinomycetota</taxon>
        <taxon>Actinomycetes</taxon>
        <taxon>Streptosporangiales</taxon>
        <taxon>Streptosporangiaceae</taxon>
        <taxon>Nonomuraea</taxon>
    </lineage>
</organism>
<evidence type="ECO:0000256" key="4">
    <source>
        <dbReference type="ARBA" id="ARBA00022679"/>
    </source>
</evidence>
<keyword evidence="2" id="KW-1003">Cell membrane</keyword>
<evidence type="ECO:0000256" key="5">
    <source>
        <dbReference type="ARBA" id="ARBA00023136"/>
    </source>
</evidence>
<reference evidence="13" key="1">
    <citation type="journal article" date="2019" name="Int. J. Syst. Evol. Microbiol.">
        <title>The Global Catalogue of Microorganisms (GCM) 10K type strain sequencing project: providing services to taxonomists for standard genome sequencing and annotation.</title>
        <authorList>
            <consortium name="The Broad Institute Genomics Platform"/>
            <consortium name="The Broad Institute Genome Sequencing Center for Infectious Disease"/>
            <person name="Wu L."/>
            <person name="Ma J."/>
        </authorList>
    </citation>
    <scope>NUCLEOTIDE SEQUENCE [LARGE SCALE GENOMIC DNA]</scope>
    <source>
        <strain evidence="13">JCM 16904</strain>
    </source>
</reference>
<comment type="function">
    <text evidence="6">Catalyzes the glycosylation of 4,4'-diaponeurosporenoate, i.e. the esterification of glucose at the C1'' position with the carboxyl group of 4,4'-diaponeurosporenic acid, to form glycosyl-4,4'-diaponeurosporenoate. This is a step in the biosynthesis of staphyloxanthin, an orange pigment present in most staphylococci strains.</text>
</comment>
<feature type="domain" description="Glycosyltransferase 2-like" evidence="11">
    <location>
        <begin position="30"/>
        <end position="148"/>
    </location>
</feature>
<keyword evidence="3" id="KW-0328">Glycosyltransferase</keyword>
<keyword evidence="4" id="KW-0808">Transferase</keyword>
<evidence type="ECO:0000259" key="11">
    <source>
        <dbReference type="Pfam" id="PF00535"/>
    </source>
</evidence>
<dbReference type="Pfam" id="PF00535">
    <property type="entry name" value="Glycos_transf_2"/>
    <property type="match status" value="1"/>
</dbReference>
<accession>A0ABP7DYA7</accession>
<evidence type="ECO:0000256" key="8">
    <source>
        <dbReference type="ARBA" id="ARBA00038120"/>
    </source>
</evidence>